<protein>
    <submittedName>
        <fullName evidence="2">Uncharacterized protein</fullName>
    </submittedName>
</protein>
<feature type="region of interest" description="Disordered" evidence="1">
    <location>
        <begin position="27"/>
        <end position="48"/>
    </location>
</feature>
<comment type="caution">
    <text evidence="2">The sequence shown here is derived from an EMBL/GenBank/DDBJ whole genome shotgun (WGS) entry which is preliminary data.</text>
</comment>
<dbReference type="RefSeq" id="XP_029223422.1">
    <property type="nucleotide sequence ID" value="XM_029376472.1"/>
</dbReference>
<sequence length="186" mass="18649">MQCAALDNVINIVTGVSQMHSPSCIQQKAAVPHSPSNARSNSRDTRLRRVPSPCPSSCFKSALCLDAPELLPGREVSGVFFAGDCSVPLVGTGPLPEPAAAFGAVSLARGAGISLPLASSGPTPGAPMSAPLTGDTASGGALLPVLPSCAAPSPRPWRAASTSLGCIAGSGPFPPPLWVSLRPSAF</sequence>
<keyword evidence="3" id="KW-1185">Reference proteome</keyword>
<evidence type="ECO:0000256" key="1">
    <source>
        <dbReference type="SAM" id="MobiDB-lite"/>
    </source>
</evidence>
<reference evidence="2 3" key="1">
    <citation type="journal article" date="2018" name="BMC Genomics">
        <title>Genomic comparison of Trypanosoma conorhini and Trypanosoma rangeli to Trypanosoma cruzi strains of high and low virulence.</title>
        <authorList>
            <person name="Bradwell K.R."/>
            <person name="Koparde V.N."/>
            <person name="Matveyev A.V."/>
            <person name="Serrano M.G."/>
            <person name="Alves J.M."/>
            <person name="Parikh H."/>
            <person name="Huang B."/>
            <person name="Lee V."/>
            <person name="Espinosa-Alvarez O."/>
            <person name="Ortiz P.A."/>
            <person name="Costa-Martins A.G."/>
            <person name="Teixeira M.M."/>
            <person name="Buck G.A."/>
        </authorList>
    </citation>
    <scope>NUCLEOTIDE SEQUENCE [LARGE SCALE GENOMIC DNA]</scope>
    <source>
        <strain evidence="2 3">025E</strain>
    </source>
</reference>
<organism evidence="2 3">
    <name type="scientific">Trypanosoma conorhini</name>
    <dbReference type="NCBI Taxonomy" id="83891"/>
    <lineage>
        <taxon>Eukaryota</taxon>
        <taxon>Discoba</taxon>
        <taxon>Euglenozoa</taxon>
        <taxon>Kinetoplastea</taxon>
        <taxon>Metakinetoplastina</taxon>
        <taxon>Trypanosomatida</taxon>
        <taxon>Trypanosomatidae</taxon>
        <taxon>Trypanosoma</taxon>
    </lineage>
</organism>
<dbReference type="EMBL" id="MKKU01001219">
    <property type="protein sequence ID" value="RNE96758.1"/>
    <property type="molecule type" value="Genomic_DNA"/>
</dbReference>
<accession>A0A3R7KAE4</accession>
<gene>
    <name evidence="2" type="ORF">Tco025E_09661</name>
</gene>
<name>A0A3R7KAE4_9TRYP</name>
<dbReference type="GeneID" id="40323272"/>
<proteinExistence type="predicted"/>
<dbReference type="AlphaFoldDB" id="A0A3R7KAE4"/>
<evidence type="ECO:0000313" key="2">
    <source>
        <dbReference type="EMBL" id="RNE96758.1"/>
    </source>
</evidence>
<dbReference type="Proteomes" id="UP000284403">
    <property type="component" value="Unassembled WGS sequence"/>
</dbReference>
<evidence type="ECO:0000313" key="3">
    <source>
        <dbReference type="Proteomes" id="UP000284403"/>
    </source>
</evidence>